<sequence>MIIKNITNQYLIESEENQYFDRKSARIKPADILRHIVAFANANGGVLAIGIEDNGEITGFDGMNAHKVNEFLEAPYLVDGNVKINYEERVIKNKKVLLFEIEPSENYVIKTKDSKVYLRVGDKSKLLNHEQIIQLEYDKGERRFEDLVVEESTFEDVDIKLLSKYKEILNTNLSLEEILEARALMKKGHLTYAGILLFGKFPTKYLPNARVRLLKFEGNRMETGKRLNIIKEINYENAIPRIIEDIKREMHSQLRDFQYLAEDGVFKTIPEYPEFPWFEGIVNAITHRNYSLQGDCIRISLYDDHLEIFSPGKLPNIVTLENMKYTRYSRNPRIARVLTEFGYVKELNEGVKRIYDEMQESFLKDPIYTEPNSSSVLLTLENSIVSRKARIEENRNTIFDPTTLPEKQLLVYGIISSHPGLNAKQISEMLTLKKSSIETAIKGLRKKEIIEYEGTTRNGGYIIKK</sequence>
<dbReference type="Gene3D" id="3.30.565.60">
    <property type="match status" value="1"/>
</dbReference>
<reference evidence="2 3" key="1">
    <citation type="journal article" date="2019" name="Int. J. Syst. Evol. Microbiol.">
        <title>Faecalibacillus intestinalis gen. nov., sp. nov. and Faecalibacillus faecis sp. nov., isolated from human faeces.</title>
        <authorList>
            <person name="Seo B."/>
            <person name="Jeon K."/>
            <person name="Baek I."/>
            <person name="Lee Y.M."/>
            <person name="Baek K."/>
            <person name="Ko G."/>
        </authorList>
    </citation>
    <scope>NUCLEOTIDE SEQUENCE [LARGE SCALE GENOMIC DNA]</scope>
    <source>
        <strain evidence="2 3">SNUG30099</strain>
    </source>
</reference>
<dbReference type="GO" id="GO:0004386">
    <property type="term" value="F:helicase activity"/>
    <property type="evidence" value="ECO:0007669"/>
    <property type="project" value="UniProtKB-KW"/>
</dbReference>
<name>A0A2T3G637_9FIRM</name>
<comment type="caution">
    <text evidence="2">The sequence shown here is derived from an EMBL/GenBank/DDBJ whole genome shotgun (WGS) entry which is preliminary data.</text>
</comment>
<dbReference type="EMBL" id="PYLQ01000002">
    <property type="protein sequence ID" value="PST43004.1"/>
    <property type="molecule type" value="Genomic_DNA"/>
</dbReference>
<gene>
    <name evidence="2" type="ORF">C7U54_02400</name>
</gene>
<dbReference type="Pfam" id="PF13749">
    <property type="entry name" value="HATPase_c_4"/>
    <property type="match status" value="1"/>
</dbReference>
<dbReference type="InterPro" id="IPR007421">
    <property type="entry name" value="Schlafen_AlbA_2_dom"/>
</dbReference>
<dbReference type="Pfam" id="PF04326">
    <property type="entry name" value="SLFN_AlbA_2"/>
    <property type="match status" value="1"/>
</dbReference>
<dbReference type="InterPro" id="IPR038475">
    <property type="entry name" value="RecG_C_sf"/>
</dbReference>
<dbReference type="InterPro" id="IPR036390">
    <property type="entry name" value="WH_DNA-bd_sf"/>
</dbReference>
<dbReference type="PANTHER" id="PTHR30595">
    <property type="entry name" value="GLPR-RELATED TRANSCRIPTIONAL REPRESSOR"/>
    <property type="match status" value="1"/>
</dbReference>
<proteinExistence type="predicted"/>
<dbReference type="Gene3D" id="1.10.10.10">
    <property type="entry name" value="Winged helix-like DNA-binding domain superfamily/Winged helix DNA-binding domain"/>
    <property type="match status" value="1"/>
</dbReference>
<dbReference type="Proteomes" id="UP000240974">
    <property type="component" value="Unassembled WGS sequence"/>
</dbReference>
<dbReference type="InterPro" id="IPR038461">
    <property type="entry name" value="Schlafen_AlbA_2_dom_sf"/>
</dbReference>
<keyword evidence="2" id="KW-0378">Hydrolase</keyword>
<evidence type="ECO:0000313" key="2">
    <source>
        <dbReference type="EMBL" id="PST43004.1"/>
    </source>
</evidence>
<protein>
    <submittedName>
        <fullName evidence="2">ATP-dependent DNA helicase RecG</fullName>
    </submittedName>
</protein>
<dbReference type="InterPro" id="IPR036388">
    <property type="entry name" value="WH-like_DNA-bd_sf"/>
</dbReference>
<evidence type="ECO:0000313" key="3">
    <source>
        <dbReference type="Proteomes" id="UP000240974"/>
    </source>
</evidence>
<dbReference type="RefSeq" id="WP_022002438.1">
    <property type="nucleotide sequence ID" value="NZ_JADPGG010000051.1"/>
</dbReference>
<dbReference type="Gene3D" id="3.30.950.30">
    <property type="entry name" value="Schlafen, AAA domain"/>
    <property type="match status" value="1"/>
</dbReference>
<evidence type="ECO:0000259" key="1">
    <source>
        <dbReference type="Pfam" id="PF04326"/>
    </source>
</evidence>
<dbReference type="AlphaFoldDB" id="A0A2T3G637"/>
<dbReference type="SUPFAM" id="SSF46785">
    <property type="entry name" value="Winged helix' DNA-binding domain"/>
    <property type="match status" value="1"/>
</dbReference>
<dbReference type="PANTHER" id="PTHR30595:SF6">
    <property type="entry name" value="SCHLAFEN ALBA-2 DOMAIN-CONTAINING PROTEIN"/>
    <property type="match status" value="1"/>
</dbReference>
<feature type="domain" description="Schlafen AlbA-2" evidence="1">
    <location>
        <begin position="16"/>
        <end position="127"/>
    </location>
</feature>
<accession>A0A2T3G637</accession>
<organism evidence="2 3">
    <name type="scientific">Faecalibacillus intestinalis</name>
    <dbReference type="NCBI Taxonomy" id="1982626"/>
    <lineage>
        <taxon>Bacteria</taxon>
        <taxon>Bacillati</taxon>
        <taxon>Bacillota</taxon>
        <taxon>Erysipelotrichia</taxon>
        <taxon>Erysipelotrichales</taxon>
        <taxon>Coprobacillaceae</taxon>
        <taxon>Faecalibacillus</taxon>
    </lineage>
</organism>
<keyword evidence="2" id="KW-0067">ATP-binding</keyword>
<keyword evidence="2" id="KW-0347">Helicase</keyword>
<keyword evidence="3" id="KW-1185">Reference proteome</keyword>
<keyword evidence="2" id="KW-0547">Nucleotide-binding</keyword>